<comment type="caution">
    <text evidence="7">The sequence shown here is derived from an EMBL/GenBank/DDBJ whole genome shotgun (WGS) entry which is preliminary data.</text>
</comment>
<dbReference type="SUPFAM" id="SSF52540">
    <property type="entry name" value="P-loop containing nucleoside triphosphate hydrolases"/>
    <property type="match status" value="1"/>
</dbReference>
<evidence type="ECO:0000313" key="8">
    <source>
        <dbReference type="Proteomes" id="UP000578343"/>
    </source>
</evidence>
<dbReference type="Proteomes" id="UP000578343">
    <property type="component" value="Unassembled WGS sequence"/>
</dbReference>
<dbReference type="GO" id="GO:0000724">
    <property type="term" value="P:double-strand break repair via homologous recombination"/>
    <property type="evidence" value="ECO:0007669"/>
    <property type="project" value="TreeGrafter"/>
</dbReference>
<dbReference type="OrthoDB" id="18781at2759"/>
<feature type="non-terminal residue" evidence="7">
    <location>
        <position position="430"/>
    </location>
</feature>
<feature type="non-terminal residue" evidence="7">
    <location>
        <position position="1"/>
    </location>
</feature>
<dbReference type="PANTHER" id="PTHR13710">
    <property type="entry name" value="DNA HELICASE RECQ FAMILY MEMBER"/>
    <property type="match status" value="1"/>
</dbReference>
<evidence type="ECO:0000313" key="7">
    <source>
        <dbReference type="EMBL" id="NXG71147.1"/>
    </source>
</evidence>
<evidence type="ECO:0000256" key="2">
    <source>
        <dbReference type="ARBA" id="ARBA00023235"/>
    </source>
</evidence>
<gene>
    <name evidence="7" type="primary">Recql4</name>
    <name evidence="7" type="ORF">BARMAR_R15330</name>
</gene>
<dbReference type="InterPro" id="IPR001650">
    <property type="entry name" value="Helicase_C-like"/>
</dbReference>
<reference evidence="7 8" key="1">
    <citation type="submission" date="2019-09" db="EMBL/GenBank/DDBJ databases">
        <title>Bird 10,000 Genomes (B10K) Project - Family phase.</title>
        <authorList>
            <person name="Zhang G."/>
        </authorList>
    </citation>
    <scope>NUCLEOTIDE SEQUENCE [LARGE SCALE GENOMIC DNA]</scope>
    <source>
        <strain evidence="7">B10K-DU-001-21</strain>
        <tissue evidence="7">Muscle</tissue>
    </source>
</reference>
<evidence type="ECO:0000256" key="1">
    <source>
        <dbReference type="ARBA" id="ARBA00005446"/>
    </source>
</evidence>
<feature type="compositionally biased region" description="Acidic residues" evidence="5">
    <location>
        <begin position="341"/>
        <end position="356"/>
    </location>
</feature>
<comment type="catalytic activity">
    <reaction evidence="3">
        <text>Couples ATP hydrolysis with the unwinding of duplex DNA by translocating in the 3'-5' direction.</text>
        <dbReference type="EC" id="5.6.2.4"/>
    </reaction>
</comment>
<comment type="similarity">
    <text evidence="1">Belongs to the helicase family. RecQ subfamily.</text>
</comment>
<name>A0A7K9E386_BARMA</name>
<protein>
    <recommendedName>
        <fullName evidence="4">DNA 3'-5' helicase</fullName>
        <ecNumber evidence="4">5.6.2.4</ecNumber>
    </recommendedName>
</protein>
<evidence type="ECO:0000256" key="3">
    <source>
        <dbReference type="ARBA" id="ARBA00034617"/>
    </source>
</evidence>
<dbReference type="GO" id="GO:0000723">
    <property type="term" value="P:telomere maintenance"/>
    <property type="evidence" value="ECO:0007669"/>
    <property type="project" value="TreeGrafter"/>
</dbReference>
<evidence type="ECO:0000256" key="5">
    <source>
        <dbReference type="SAM" id="MobiDB-lite"/>
    </source>
</evidence>
<dbReference type="AlphaFoldDB" id="A0A7K9E386"/>
<feature type="region of interest" description="Disordered" evidence="5">
    <location>
        <begin position="337"/>
        <end position="357"/>
    </location>
</feature>
<dbReference type="PROSITE" id="PS51194">
    <property type="entry name" value="HELICASE_CTER"/>
    <property type="match status" value="1"/>
</dbReference>
<keyword evidence="8" id="KW-1185">Reference proteome</keyword>
<dbReference type="PANTHER" id="PTHR13710:SF108">
    <property type="entry name" value="ATP-DEPENDENT DNA HELICASE Q4"/>
    <property type="match status" value="1"/>
</dbReference>
<dbReference type="EMBL" id="VWZK01005711">
    <property type="protein sequence ID" value="NXG71147.1"/>
    <property type="molecule type" value="Genomic_DNA"/>
</dbReference>
<keyword evidence="7" id="KW-0378">Hydrolase</keyword>
<dbReference type="GO" id="GO:0005634">
    <property type="term" value="C:nucleus"/>
    <property type="evidence" value="ECO:0007669"/>
    <property type="project" value="TreeGrafter"/>
</dbReference>
<dbReference type="EC" id="5.6.2.4" evidence="4"/>
<dbReference type="GO" id="GO:0043138">
    <property type="term" value="F:3'-5' DNA helicase activity"/>
    <property type="evidence" value="ECO:0007669"/>
    <property type="project" value="UniProtKB-EC"/>
</dbReference>
<dbReference type="GO" id="GO:0005737">
    <property type="term" value="C:cytoplasm"/>
    <property type="evidence" value="ECO:0007669"/>
    <property type="project" value="TreeGrafter"/>
</dbReference>
<dbReference type="SMART" id="SM00490">
    <property type="entry name" value="HELICc"/>
    <property type="match status" value="1"/>
</dbReference>
<dbReference type="Gene3D" id="3.40.50.300">
    <property type="entry name" value="P-loop containing nucleotide triphosphate hydrolases"/>
    <property type="match status" value="1"/>
</dbReference>
<dbReference type="GO" id="GO:0005694">
    <property type="term" value="C:chromosome"/>
    <property type="evidence" value="ECO:0007669"/>
    <property type="project" value="TreeGrafter"/>
</dbReference>
<evidence type="ECO:0000256" key="4">
    <source>
        <dbReference type="ARBA" id="ARBA00034808"/>
    </source>
</evidence>
<dbReference type="GO" id="GO:0009378">
    <property type="term" value="F:four-way junction helicase activity"/>
    <property type="evidence" value="ECO:0007669"/>
    <property type="project" value="TreeGrafter"/>
</dbReference>
<proteinExistence type="inferred from homology"/>
<keyword evidence="7" id="KW-0547">Nucleotide-binding</keyword>
<keyword evidence="7" id="KW-0347">Helicase</keyword>
<accession>A0A7K9E386</accession>
<evidence type="ECO:0000259" key="6">
    <source>
        <dbReference type="PROSITE" id="PS51194"/>
    </source>
</evidence>
<dbReference type="Pfam" id="PF00271">
    <property type="entry name" value="Helicase_C"/>
    <property type="match status" value="1"/>
</dbReference>
<sequence>QRGFMSGRLRVVVATVAFGMGLDKPDVGAVVHYNMPKNFESYVQEIGRAGRDGRPARCHLFLDPEGGDLPELRRHVYGESVDFFALKKLVRKIFAPCKCRELRRRRRQAEEDDGDAVKPNGPRVCHMHDRAVPVRELVESLDVREEGIETLLCYLELHPRRWLELLPPTYSSCRLLCYGGARQLRDAARSCPPVAVVLARERLAGRDPGAGGSSVEFDVVELSDSMGWEISAATIRPVSRRPPGGGSGGKSGVLVEFGNLSFRFRAYGDLRAAELDSVCRFLHRRVTAREKTALGQLRSCFRAFQSVAFRSWGPHAEDEEEERSSRLKLLLRDYFGKEPGGPEEEEEEEEEEEGFGDAENRIRADVRHFLSIRHDEKFTGRAVARIFHGIGSPCFPAPIYGRDRRFWRKHLPFDFRRLARLAAEEILATG</sequence>
<organism evidence="7 8">
    <name type="scientific">Baryphthengus martii</name>
    <name type="common">Rufous motmot</name>
    <dbReference type="NCBI Taxonomy" id="176943"/>
    <lineage>
        <taxon>Eukaryota</taxon>
        <taxon>Metazoa</taxon>
        <taxon>Chordata</taxon>
        <taxon>Craniata</taxon>
        <taxon>Vertebrata</taxon>
        <taxon>Euteleostomi</taxon>
        <taxon>Archelosauria</taxon>
        <taxon>Archosauria</taxon>
        <taxon>Dinosauria</taxon>
        <taxon>Saurischia</taxon>
        <taxon>Theropoda</taxon>
        <taxon>Coelurosauria</taxon>
        <taxon>Aves</taxon>
        <taxon>Neognathae</taxon>
        <taxon>Neoaves</taxon>
        <taxon>Telluraves</taxon>
        <taxon>Coraciimorphae</taxon>
        <taxon>Coraciiformes</taxon>
        <taxon>Momotidae</taxon>
        <taxon>Baryphthengus</taxon>
    </lineage>
</organism>
<keyword evidence="7" id="KW-0067">ATP-binding</keyword>
<dbReference type="InterPro" id="IPR027417">
    <property type="entry name" value="P-loop_NTPase"/>
</dbReference>
<feature type="domain" description="Helicase C-terminal" evidence="6">
    <location>
        <begin position="1"/>
        <end position="94"/>
    </location>
</feature>
<keyword evidence="2" id="KW-0413">Isomerase</keyword>